<evidence type="ECO:0000313" key="7">
    <source>
        <dbReference type="Proteomes" id="UP000433309"/>
    </source>
</evidence>
<dbReference type="InterPro" id="IPR001647">
    <property type="entry name" value="HTH_TetR"/>
</dbReference>
<evidence type="ECO:0000256" key="4">
    <source>
        <dbReference type="PROSITE-ProRule" id="PRU00335"/>
    </source>
</evidence>
<proteinExistence type="predicted"/>
<organism evidence="6 7">
    <name type="scientific">Duganella guangzhouensis</name>
    <dbReference type="NCBI Taxonomy" id="2666084"/>
    <lineage>
        <taxon>Bacteria</taxon>
        <taxon>Pseudomonadati</taxon>
        <taxon>Pseudomonadota</taxon>
        <taxon>Betaproteobacteria</taxon>
        <taxon>Burkholderiales</taxon>
        <taxon>Oxalobacteraceae</taxon>
        <taxon>Telluria group</taxon>
        <taxon>Duganella</taxon>
    </lineage>
</organism>
<dbReference type="GO" id="GO:0000976">
    <property type="term" value="F:transcription cis-regulatory region binding"/>
    <property type="evidence" value="ECO:0007669"/>
    <property type="project" value="TreeGrafter"/>
</dbReference>
<dbReference type="SUPFAM" id="SSF46689">
    <property type="entry name" value="Homeodomain-like"/>
    <property type="match status" value="1"/>
</dbReference>
<feature type="DNA-binding region" description="H-T-H motif" evidence="4">
    <location>
        <begin position="32"/>
        <end position="51"/>
    </location>
</feature>
<evidence type="ECO:0000259" key="5">
    <source>
        <dbReference type="PROSITE" id="PS50977"/>
    </source>
</evidence>
<dbReference type="RefSeq" id="WP_154378951.1">
    <property type="nucleotide sequence ID" value="NZ_WKJK01000009.1"/>
</dbReference>
<dbReference type="EMBL" id="WKJK01000009">
    <property type="protein sequence ID" value="MRW91998.1"/>
    <property type="molecule type" value="Genomic_DNA"/>
</dbReference>
<dbReference type="Pfam" id="PF00440">
    <property type="entry name" value="TetR_N"/>
    <property type="match status" value="1"/>
</dbReference>
<reference evidence="6 7" key="1">
    <citation type="submission" date="2019-11" db="EMBL/GenBank/DDBJ databases">
        <title>Novel species isolated from a subtropical stream in China.</title>
        <authorList>
            <person name="Lu H."/>
        </authorList>
    </citation>
    <scope>NUCLEOTIDE SEQUENCE [LARGE SCALE GENOMIC DNA]</scope>
    <source>
        <strain evidence="6 7">FT80W</strain>
    </source>
</reference>
<evidence type="ECO:0000313" key="6">
    <source>
        <dbReference type="EMBL" id="MRW91998.1"/>
    </source>
</evidence>
<dbReference type="Gene3D" id="1.10.357.10">
    <property type="entry name" value="Tetracycline Repressor, domain 2"/>
    <property type="match status" value="1"/>
</dbReference>
<dbReference type="PROSITE" id="PS50977">
    <property type="entry name" value="HTH_TETR_2"/>
    <property type="match status" value="1"/>
</dbReference>
<protein>
    <submittedName>
        <fullName evidence="6">TetR family transcriptional regulator</fullName>
    </submittedName>
</protein>
<feature type="domain" description="HTH tetR-type" evidence="5">
    <location>
        <begin position="9"/>
        <end position="69"/>
    </location>
</feature>
<dbReference type="InterPro" id="IPR050109">
    <property type="entry name" value="HTH-type_TetR-like_transc_reg"/>
</dbReference>
<dbReference type="PANTHER" id="PTHR30055:SF234">
    <property type="entry name" value="HTH-TYPE TRANSCRIPTIONAL REGULATOR BETI"/>
    <property type="match status" value="1"/>
</dbReference>
<dbReference type="PRINTS" id="PR00455">
    <property type="entry name" value="HTHTETR"/>
</dbReference>
<name>A0A6I2L1D4_9BURK</name>
<evidence type="ECO:0000256" key="3">
    <source>
        <dbReference type="ARBA" id="ARBA00023163"/>
    </source>
</evidence>
<dbReference type="GO" id="GO:0003700">
    <property type="term" value="F:DNA-binding transcription factor activity"/>
    <property type="evidence" value="ECO:0007669"/>
    <property type="project" value="TreeGrafter"/>
</dbReference>
<sequence length="190" mass="20927">MNSTHGARTSHRDTLLDALQSIIMESGVQEVTLDSVAARAGVTKGGLIYHFKSKEALLLALTERLRAQVDAYCVDPQENPQDSVRKFLIARINYAFNMNAQEKKLMANLLMATGSYPSLLGPVKSMYDAGTGELALMEDSAGLALSVWTALDGFVLLEMLNIRHFSALEKQQMQAALITLVEQQLTRPRD</sequence>
<comment type="caution">
    <text evidence="6">The sequence shown here is derived from an EMBL/GenBank/DDBJ whole genome shotgun (WGS) entry which is preliminary data.</text>
</comment>
<keyword evidence="1" id="KW-0805">Transcription regulation</keyword>
<gene>
    <name evidence="6" type="ORF">GJ699_18555</name>
</gene>
<keyword evidence="3" id="KW-0804">Transcription</keyword>
<evidence type="ECO:0000256" key="2">
    <source>
        <dbReference type="ARBA" id="ARBA00023125"/>
    </source>
</evidence>
<dbReference type="Proteomes" id="UP000433309">
    <property type="component" value="Unassembled WGS sequence"/>
</dbReference>
<dbReference type="InterPro" id="IPR041479">
    <property type="entry name" value="TetR_CgmR_C"/>
</dbReference>
<accession>A0A6I2L1D4</accession>
<keyword evidence="2 4" id="KW-0238">DNA-binding</keyword>
<dbReference type="AlphaFoldDB" id="A0A6I2L1D4"/>
<dbReference type="Pfam" id="PF17937">
    <property type="entry name" value="TetR_C_28"/>
    <property type="match status" value="1"/>
</dbReference>
<dbReference type="PANTHER" id="PTHR30055">
    <property type="entry name" value="HTH-TYPE TRANSCRIPTIONAL REGULATOR RUTR"/>
    <property type="match status" value="1"/>
</dbReference>
<dbReference type="InterPro" id="IPR009057">
    <property type="entry name" value="Homeodomain-like_sf"/>
</dbReference>
<keyword evidence="7" id="KW-1185">Reference proteome</keyword>
<evidence type="ECO:0000256" key="1">
    <source>
        <dbReference type="ARBA" id="ARBA00023015"/>
    </source>
</evidence>